<organism evidence="2 3">
    <name type="scientific">Methylobacterium crusticola</name>
    <dbReference type="NCBI Taxonomy" id="1697972"/>
    <lineage>
        <taxon>Bacteria</taxon>
        <taxon>Pseudomonadati</taxon>
        <taxon>Pseudomonadota</taxon>
        <taxon>Alphaproteobacteria</taxon>
        <taxon>Hyphomicrobiales</taxon>
        <taxon>Methylobacteriaceae</taxon>
        <taxon>Methylobacterium</taxon>
    </lineage>
</organism>
<name>A0ABQ4R7E2_9HYPH</name>
<evidence type="ECO:0008006" key="4">
    <source>
        <dbReference type="Google" id="ProtNLM"/>
    </source>
</evidence>
<feature type="region of interest" description="Disordered" evidence="1">
    <location>
        <begin position="54"/>
        <end position="73"/>
    </location>
</feature>
<feature type="compositionally biased region" description="Basic and acidic residues" evidence="1">
    <location>
        <begin position="54"/>
        <end position="65"/>
    </location>
</feature>
<gene>
    <name evidence="2" type="ORF">OPKNFCMD_6018</name>
</gene>
<keyword evidence="3" id="KW-1185">Reference proteome</keyword>
<accession>A0ABQ4R7E2</accession>
<sequence>MPEPRPATREEIAVMARLAGLDLSPEHFEELVGAYANLEPMLWRLRRGRDRADEPAHVFDPRKFMPVDPGTGR</sequence>
<dbReference type="RefSeq" id="WP_128562877.1">
    <property type="nucleotide sequence ID" value="NZ_BPQH01000027.1"/>
</dbReference>
<reference evidence="2" key="2">
    <citation type="submission" date="2021-08" db="EMBL/GenBank/DDBJ databases">
        <authorList>
            <person name="Tani A."/>
            <person name="Ola A."/>
            <person name="Ogura Y."/>
            <person name="Katsura K."/>
            <person name="Hayashi T."/>
        </authorList>
    </citation>
    <scope>NUCLEOTIDE SEQUENCE</scope>
    <source>
        <strain evidence="2">KCTC 52305</strain>
    </source>
</reference>
<dbReference type="EMBL" id="BPQH01000027">
    <property type="protein sequence ID" value="GJD53246.1"/>
    <property type="molecule type" value="Genomic_DNA"/>
</dbReference>
<proteinExistence type="predicted"/>
<evidence type="ECO:0000313" key="3">
    <source>
        <dbReference type="Proteomes" id="UP001055167"/>
    </source>
</evidence>
<reference evidence="2" key="1">
    <citation type="journal article" date="2021" name="Front. Microbiol.">
        <title>Comprehensive Comparative Genomics and Phenotyping of Methylobacterium Species.</title>
        <authorList>
            <person name="Alessa O."/>
            <person name="Ogura Y."/>
            <person name="Fujitani Y."/>
            <person name="Takami H."/>
            <person name="Hayashi T."/>
            <person name="Sahin N."/>
            <person name="Tani A."/>
        </authorList>
    </citation>
    <scope>NUCLEOTIDE SEQUENCE</scope>
    <source>
        <strain evidence="2">KCTC 52305</strain>
    </source>
</reference>
<dbReference type="Proteomes" id="UP001055167">
    <property type="component" value="Unassembled WGS sequence"/>
</dbReference>
<protein>
    <recommendedName>
        <fullName evidence="4">Amidase</fullName>
    </recommendedName>
</protein>
<evidence type="ECO:0000256" key="1">
    <source>
        <dbReference type="SAM" id="MobiDB-lite"/>
    </source>
</evidence>
<evidence type="ECO:0000313" key="2">
    <source>
        <dbReference type="EMBL" id="GJD53246.1"/>
    </source>
</evidence>
<comment type="caution">
    <text evidence="2">The sequence shown here is derived from an EMBL/GenBank/DDBJ whole genome shotgun (WGS) entry which is preliminary data.</text>
</comment>